<dbReference type="Proteomes" id="UP000694397">
    <property type="component" value="Chromosome 1"/>
</dbReference>
<protein>
    <recommendedName>
        <fullName evidence="6">Inactive dipeptidyl peptidase 10-like</fullName>
    </recommendedName>
</protein>
<dbReference type="GO" id="GO:1901379">
    <property type="term" value="P:regulation of potassium ion transmembrane transport"/>
    <property type="evidence" value="ECO:0007669"/>
    <property type="project" value="TreeGrafter"/>
</dbReference>
<dbReference type="GeneTree" id="ENSGT00940000154657"/>
<dbReference type="SUPFAM" id="SSF82171">
    <property type="entry name" value="DPP6 N-terminal domain-like"/>
    <property type="match status" value="1"/>
</dbReference>
<dbReference type="OrthoDB" id="16520at2759"/>
<feature type="domain" description="Dipeptidylpeptidase IV N-terminal" evidence="3">
    <location>
        <begin position="130"/>
        <end position="423"/>
    </location>
</feature>
<proteinExistence type="predicted"/>
<feature type="domain" description="Peptidase S9 prolyl oligopeptidase catalytic" evidence="2">
    <location>
        <begin position="540"/>
        <end position="744"/>
    </location>
</feature>
<keyword evidence="1" id="KW-0812">Transmembrane</keyword>
<dbReference type="Gene3D" id="2.140.10.30">
    <property type="entry name" value="Dipeptidylpeptidase IV, N-terminal domain"/>
    <property type="match status" value="2"/>
</dbReference>
<reference evidence="4" key="3">
    <citation type="submission" date="2025-09" db="UniProtKB">
        <authorList>
            <consortium name="Ensembl"/>
        </authorList>
    </citation>
    <scope>IDENTIFICATION</scope>
</reference>
<dbReference type="GO" id="GO:0015459">
    <property type="term" value="F:potassium channel regulator activity"/>
    <property type="evidence" value="ECO:0007669"/>
    <property type="project" value="TreeGrafter"/>
</dbReference>
<dbReference type="PANTHER" id="PTHR11731">
    <property type="entry name" value="PROTEASE FAMILY S9B,C DIPEPTIDYL-PEPTIDASE IV-RELATED"/>
    <property type="match status" value="1"/>
</dbReference>
<dbReference type="InterPro" id="IPR001375">
    <property type="entry name" value="Peptidase_S9_cat"/>
</dbReference>
<dbReference type="Pfam" id="PF00326">
    <property type="entry name" value="Peptidase_S9"/>
    <property type="match status" value="1"/>
</dbReference>
<keyword evidence="1" id="KW-1133">Transmembrane helix</keyword>
<evidence type="ECO:0000259" key="3">
    <source>
        <dbReference type="Pfam" id="PF00930"/>
    </source>
</evidence>
<evidence type="ECO:0000256" key="1">
    <source>
        <dbReference type="SAM" id="Phobius"/>
    </source>
</evidence>
<dbReference type="Ensembl" id="ENSSFOT00015072763.1">
    <property type="protein sequence ID" value="ENSSFOP00015072073.1"/>
    <property type="gene ID" value="ENSSFOG00015022573.2"/>
</dbReference>
<evidence type="ECO:0000259" key="2">
    <source>
        <dbReference type="Pfam" id="PF00326"/>
    </source>
</evidence>
<organism evidence="4 5">
    <name type="scientific">Scleropages formosus</name>
    <name type="common">Asian bonytongue</name>
    <name type="synonym">Osteoglossum formosum</name>
    <dbReference type="NCBI Taxonomy" id="113540"/>
    <lineage>
        <taxon>Eukaryota</taxon>
        <taxon>Metazoa</taxon>
        <taxon>Chordata</taxon>
        <taxon>Craniata</taxon>
        <taxon>Vertebrata</taxon>
        <taxon>Euteleostomi</taxon>
        <taxon>Actinopterygii</taxon>
        <taxon>Neopterygii</taxon>
        <taxon>Teleostei</taxon>
        <taxon>Osteoglossocephala</taxon>
        <taxon>Osteoglossomorpha</taxon>
        <taxon>Osteoglossiformes</taxon>
        <taxon>Osteoglossidae</taxon>
        <taxon>Scleropages</taxon>
    </lineage>
</organism>
<dbReference type="PANTHER" id="PTHR11731:SF21">
    <property type="entry name" value="INACTIVE DIPEPTIDYL PEPTIDASE 10"/>
    <property type="match status" value="1"/>
</dbReference>
<reference evidence="4 5" key="1">
    <citation type="submission" date="2019-04" db="EMBL/GenBank/DDBJ databases">
        <authorList>
            <consortium name="Wellcome Sanger Institute Data Sharing"/>
        </authorList>
    </citation>
    <scope>NUCLEOTIDE SEQUENCE [LARGE SCALE GENOMIC DNA]</scope>
</reference>
<name>A0A8C9WCN4_SCLFO</name>
<feature type="transmembrane region" description="Helical" evidence="1">
    <location>
        <begin position="417"/>
        <end position="440"/>
    </location>
</feature>
<dbReference type="Pfam" id="PF00930">
    <property type="entry name" value="DPPIV_N"/>
    <property type="match status" value="1"/>
</dbReference>
<keyword evidence="5" id="KW-1185">Reference proteome</keyword>
<sequence>MSVIEMPRNYAIISLTAAPLLFCPQELSDGGAERNWKGIAISLLVIIVVLSLIGLAIVLLSKENGATFLGSPLSLDDLFRRDFQVHDPEAKWINGTCPNSNRFHRHDKNAEILMKNTTFAMFKASKFAISPDLNFVLLAYDVKQVSESDFRFTFTQKLSILGLKYSIFMSFLFDACLSVYSSVVELNPPEVSDSVLQYASWGVRDQQLVYIFENNIYYQAEVKMSSLRLTSSGREGVIFNGIADWLYEEELLHTHVAHWLAPNGARLAYLAINDTLVPNMILPRFTGALYPKGQQYPYPKVGQINPVVSLYIVTLDEVSQTIEVIPPAFVPSSEYYIAMVKWVTNEKISVRWLNRAQNTSILTVCEVSTGECLKKQVMTSDTWLDRQDEVPVFSQDGKTLFLTMPVESGDQGAFNHIAMLSDQVLCCLLLSLIHICFHYFRVSAGKPFQRKCVTCDLHKQQCSYYSAVFSLNIQSMILTCRGKSSSKYKKQFDLVIKERLVKYTENSIPYFFHSNNEIITMMFCSRSAPGIQSVGDWFQLHWESVLISADSVIVARLDGRGSRFQGQRVLQAIHRHLGITDVEDHIVAVQYVQQKLFHTRFLNICGFYCMCGYGGFLATLLLLSSDTLFKCGVAVAPVVDWKLYGAACKTVTHYTHTHAIFSLLPNMTRTYQHKFLIMHGTADVMLGSWITVSKQPGEPKVYRSDLSVFFFVQIFPDEGHEIISTRSRYYMLTSVVTFFRECFQEVFPVTKDTKEGQ</sequence>
<evidence type="ECO:0000313" key="5">
    <source>
        <dbReference type="Proteomes" id="UP000694397"/>
    </source>
</evidence>
<dbReference type="GO" id="GO:0006508">
    <property type="term" value="P:proteolysis"/>
    <property type="evidence" value="ECO:0007669"/>
    <property type="project" value="InterPro"/>
</dbReference>
<dbReference type="SUPFAM" id="SSF53474">
    <property type="entry name" value="alpha/beta-Hydrolases"/>
    <property type="match status" value="1"/>
</dbReference>
<keyword evidence="1" id="KW-0472">Membrane</keyword>
<dbReference type="GO" id="GO:0008236">
    <property type="term" value="F:serine-type peptidase activity"/>
    <property type="evidence" value="ECO:0007669"/>
    <property type="project" value="InterPro"/>
</dbReference>
<evidence type="ECO:0008006" key="6">
    <source>
        <dbReference type="Google" id="ProtNLM"/>
    </source>
</evidence>
<accession>A0A8C9WCN4</accession>
<evidence type="ECO:0000313" key="4">
    <source>
        <dbReference type="Ensembl" id="ENSSFOP00015072073.1"/>
    </source>
</evidence>
<dbReference type="Gene3D" id="3.40.50.1820">
    <property type="entry name" value="alpha/beta hydrolase"/>
    <property type="match status" value="1"/>
</dbReference>
<reference evidence="4" key="2">
    <citation type="submission" date="2025-08" db="UniProtKB">
        <authorList>
            <consortium name="Ensembl"/>
        </authorList>
    </citation>
    <scope>IDENTIFICATION</scope>
</reference>
<dbReference type="InterPro" id="IPR050278">
    <property type="entry name" value="Serine_Prot_S9B/DPPIV"/>
</dbReference>
<feature type="transmembrane region" description="Helical" evidence="1">
    <location>
        <begin position="38"/>
        <end position="60"/>
    </location>
</feature>
<dbReference type="AlphaFoldDB" id="A0A8C9WCN4"/>
<feature type="transmembrane region" description="Helical" evidence="1">
    <location>
        <begin position="601"/>
        <end position="623"/>
    </location>
</feature>
<dbReference type="GO" id="GO:0008076">
    <property type="term" value="C:voltage-gated potassium channel complex"/>
    <property type="evidence" value="ECO:0007669"/>
    <property type="project" value="TreeGrafter"/>
</dbReference>
<dbReference type="InterPro" id="IPR029058">
    <property type="entry name" value="AB_hydrolase_fold"/>
</dbReference>
<dbReference type="InterPro" id="IPR002469">
    <property type="entry name" value="Peptidase_S9B_N"/>
</dbReference>